<reference evidence="1 2" key="1">
    <citation type="submission" date="2024-04" db="EMBL/GenBank/DDBJ databases">
        <authorList>
            <person name="Abashina T."/>
            <person name="Shaikin A."/>
        </authorList>
    </citation>
    <scope>NUCLEOTIDE SEQUENCE [LARGE SCALE GENOMIC DNA]</scope>
    <source>
        <strain evidence="1 2">AAFK</strain>
    </source>
</reference>
<dbReference type="EMBL" id="JBBPCO010000004">
    <property type="protein sequence ID" value="MEK8089276.1"/>
    <property type="molecule type" value="Genomic_DNA"/>
</dbReference>
<gene>
    <name evidence="1" type="ORF">WOB96_05795</name>
</gene>
<dbReference type="Proteomes" id="UP001446205">
    <property type="component" value="Unassembled WGS sequence"/>
</dbReference>
<organism evidence="1 2">
    <name type="scientific">Thermithiobacillus plumbiphilus</name>
    <dbReference type="NCBI Taxonomy" id="1729899"/>
    <lineage>
        <taxon>Bacteria</taxon>
        <taxon>Pseudomonadati</taxon>
        <taxon>Pseudomonadota</taxon>
        <taxon>Acidithiobacillia</taxon>
        <taxon>Acidithiobacillales</taxon>
        <taxon>Thermithiobacillaceae</taxon>
        <taxon>Thermithiobacillus</taxon>
    </lineage>
</organism>
<sequence length="132" mass="14575">MKEKLFDNNCLRLLGPGFDSRRLHQYIKVNRSRLAFFLARSRVFAGTPADSCGLPSPAVSPTSGNILLSPRRYSLRHRSPAKGRSPQGPSVASLNINKLRADRSSGWMSASLNQTDFCFIGSHTATLKKIVE</sequence>
<name>A0ABU9D7E0_9PROT</name>
<evidence type="ECO:0000313" key="2">
    <source>
        <dbReference type="Proteomes" id="UP001446205"/>
    </source>
</evidence>
<evidence type="ECO:0000313" key="1">
    <source>
        <dbReference type="EMBL" id="MEK8089276.1"/>
    </source>
</evidence>
<accession>A0ABU9D7E0</accession>
<proteinExistence type="predicted"/>
<keyword evidence="2" id="KW-1185">Reference proteome</keyword>
<protein>
    <submittedName>
        <fullName evidence="1">Uncharacterized protein</fullName>
    </submittedName>
</protein>
<dbReference type="RefSeq" id="WP_341370334.1">
    <property type="nucleotide sequence ID" value="NZ_JBBPCO010000004.1"/>
</dbReference>
<comment type="caution">
    <text evidence="1">The sequence shown here is derived from an EMBL/GenBank/DDBJ whole genome shotgun (WGS) entry which is preliminary data.</text>
</comment>